<proteinExistence type="predicted"/>
<dbReference type="InterPro" id="IPR011008">
    <property type="entry name" value="Dimeric_a/b-barrel"/>
</dbReference>
<accession>K5UUB6</accession>
<dbReference type="SUPFAM" id="SSF54909">
    <property type="entry name" value="Dimeric alpha+beta barrel"/>
    <property type="match status" value="1"/>
</dbReference>
<sequence length="115" mass="12933">MAAAKQPFILYALDYMDPEAFDRRMAVRPTHLANANALKEQGVMRIGGGLVDPTTYQSGEKKLIGSLMVFEAESLEAVRKVVEEDIYYKSNVWDKEKLVILPWLLSQPLPPLAPQ</sequence>
<dbReference type="PANTHER" id="PTHR33606">
    <property type="entry name" value="PROTEIN YCII"/>
    <property type="match status" value="1"/>
</dbReference>
<reference evidence="2 3" key="1">
    <citation type="journal article" date="2012" name="BMC Genomics">
        <title>Comparative genomics of the white-rot fungi, Phanerochaete carnosa and P. chrysosporium, to elucidate the genetic basis of the distinct wood types they colonize.</title>
        <authorList>
            <person name="Suzuki H."/>
            <person name="MacDonald J."/>
            <person name="Syed K."/>
            <person name="Salamov A."/>
            <person name="Hori C."/>
            <person name="Aerts A."/>
            <person name="Henrissat B."/>
            <person name="Wiebenga A."/>
            <person name="vanKuyk P.A."/>
            <person name="Barry K."/>
            <person name="Lindquist E."/>
            <person name="LaButti K."/>
            <person name="Lapidus A."/>
            <person name="Lucas S."/>
            <person name="Coutinho P."/>
            <person name="Gong Y."/>
            <person name="Samejima M."/>
            <person name="Mahadevan R."/>
            <person name="Abou-Zaid M."/>
            <person name="de Vries R.P."/>
            <person name="Igarashi K."/>
            <person name="Yadav J.S."/>
            <person name="Grigoriev I.V."/>
            <person name="Master E.R."/>
        </authorList>
    </citation>
    <scope>NUCLEOTIDE SEQUENCE [LARGE SCALE GENOMIC DNA]</scope>
    <source>
        <strain evidence="2 3">HHB-10118-sp</strain>
    </source>
</reference>
<name>K5UUB6_PHACS</name>
<dbReference type="Gene3D" id="3.30.70.1060">
    <property type="entry name" value="Dimeric alpha+beta barrel"/>
    <property type="match status" value="1"/>
</dbReference>
<dbReference type="AlphaFoldDB" id="K5UUB6"/>
<dbReference type="EMBL" id="JH930474">
    <property type="protein sequence ID" value="EKM53591.1"/>
    <property type="molecule type" value="Genomic_DNA"/>
</dbReference>
<evidence type="ECO:0000313" key="2">
    <source>
        <dbReference type="EMBL" id="EKM53591.1"/>
    </source>
</evidence>
<dbReference type="Proteomes" id="UP000008370">
    <property type="component" value="Unassembled WGS sequence"/>
</dbReference>
<dbReference type="InterPro" id="IPR005545">
    <property type="entry name" value="YCII"/>
</dbReference>
<dbReference type="InParanoid" id="K5UUB6"/>
<feature type="domain" description="YCII-related" evidence="1">
    <location>
        <begin position="13"/>
        <end position="94"/>
    </location>
</feature>
<dbReference type="OrthoDB" id="5519740at2759"/>
<dbReference type="KEGG" id="pco:PHACADRAFT_260022"/>
<dbReference type="PANTHER" id="PTHR33606:SF3">
    <property type="entry name" value="PROTEIN YCII"/>
    <property type="match status" value="1"/>
</dbReference>
<dbReference type="STRING" id="650164.K5UUB6"/>
<organism evidence="2 3">
    <name type="scientific">Phanerochaete carnosa (strain HHB-10118-sp)</name>
    <name type="common">White-rot fungus</name>
    <name type="synonym">Peniophora carnosa</name>
    <dbReference type="NCBI Taxonomy" id="650164"/>
    <lineage>
        <taxon>Eukaryota</taxon>
        <taxon>Fungi</taxon>
        <taxon>Dikarya</taxon>
        <taxon>Basidiomycota</taxon>
        <taxon>Agaricomycotina</taxon>
        <taxon>Agaricomycetes</taxon>
        <taxon>Polyporales</taxon>
        <taxon>Phanerochaetaceae</taxon>
        <taxon>Phanerochaete</taxon>
    </lineage>
</organism>
<dbReference type="Pfam" id="PF03795">
    <property type="entry name" value="YCII"/>
    <property type="match status" value="1"/>
</dbReference>
<dbReference type="RefSeq" id="XP_007398277.1">
    <property type="nucleotide sequence ID" value="XM_007398215.1"/>
</dbReference>
<protein>
    <recommendedName>
        <fullName evidence="1">YCII-related domain-containing protein</fullName>
    </recommendedName>
</protein>
<dbReference type="InterPro" id="IPR051807">
    <property type="entry name" value="Sec-metab_biosynth-assoc"/>
</dbReference>
<keyword evidence="3" id="KW-1185">Reference proteome</keyword>
<dbReference type="GeneID" id="18917597"/>
<gene>
    <name evidence="2" type="ORF">PHACADRAFT_260022</name>
</gene>
<evidence type="ECO:0000313" key="3">
    <source>
        <dbReference type="Proteomes" id="UP000008370"/>
    </source>
</evidence>
<evidence type="ECO:0000259" key="1">
    <source>
        <dbReference type="Pfam" id="PF03795"/>
    </source>
</evidence>
<dbReference type="HOGENOM" id="CLU_110355_2_1_1"/>